<evidence type="ECO:0000256" key="1">
    <source>
        <dbReference type="SAM" id="MobiDB-lite"/>
    </source>
</evidence>
<dbReference type="EMBL" id="CP119316">
    <property type="protein sequence ID" value="WEK46033.1"/>
    <property type="molecule type" value="Genomic_DNA"/>
</dbReference>
<feature type="region of interest" description="Disordered" evidence="1">
    <location>
        <begin position="55"/>
        <end position="86"/>
    </location>
</feature>
<protein>
    <submittedName>
        <fullName evidence="2">Uncharacterized protein</fullName>
    </submittedName>
</protein>
<dbReference type="Proteomes" id="UP001218362">
    <property type="component" value="Chromosome"/>
</dbReference>
<organism evidence="2 3">
    <name type="scientific">Candidatus Andeanibacterium colombiense</name>
    <dbReference type="NCBI Taxonomy" id="3121345"/>
    <lineage>
        <taxon>Bacteria</taxon>
        <taxon>Pseudomonadati</taxon>
        <taxon>Pseudomonadota</taxon>
        <taxon>Alphaproteobacteria</taxon>
        <taxon>Sphingomonadales</taxon>
        <taxon>Sphingomonadaceae</taxon>
        <taxon>Candidatus Andeanibacterium</taxon>
    </lineage>
</organism>
<evidence type="ECO:0000313" key="3">
    <source>
        <dbReference type="Proteomes" id="UP001218362"/>
    </source>
</evidence>
<dbReference type="KEGG" id="acob:P0Y56_13520"/>
<gene>
    <name evidence="2" type="ORF">P0Y56_13520</name>
</gene>
<accession>A0AAJ5X402</accession>
<dbReference type="AlphaFoldDB" id="A0AAJ5X402"/>
<reference evidence="2" key="1">
    <citation type="submission" date="2023-03" db="EMBL/GenBank/DDBJ databases">
        <title>Andean soil-derived lignocellulolytic bacterial consortium as a source of novel taxa and putative plastic-active enzymes.</title>
        <authorList>
            <person name="Diaz-Garcia L."/>
            <person name="Chuvochina M."/>
            <person name="Feuerriegel G."/>
            <person name="Bunk B."/>
            <person name="Sproer C."/>
            <person name="Streit W.R."/>
            <person name="Rodriguez L.M."/>
            <person name="Overmann J."/>
            <person name="Jimenez D.J."/>
        </authorList>
    </citation>
    <scope>NUCLEOTIDE SEQUENCE</scope>
    <source>
        <strain evidence="2">MAG 26</strain>
    </source>
</reference>
<sequence length="86" mass="9383">MLLDIWKDLYVSGFEAAYPKLSEEGLIASDNMTQPEGTRPTPVRFTELRHARRLPNGLDKRTMVSGPHPNAGAGALPSLPLEADVP</sequence>
<name>A0AAJ5X402_9SPHN</name>
<evidence type="ECO:0000313" key="2">
    <source>
        <dbReference type="EMBL" id="WEK46033.1"/>
    </source>
</evidence>
<proteinExistence type="predicted"/>